<evidence type="ECO:0000256" key="2">
    <source>
        <dbReference type="SAM" id="Phobius"/>
    </source>
</evidence>
<comment type="caution">
    <text evidence="3">The sequence shown here is derived from an EMBL/GenBank/DDBJ whole genome shotgun (WGS) entry which is preliminary data.</text>
</comment>
<sequence>MPPKLFKNRYYFALITNALFASMTYSVLYVFWPTVVAKVFGGNSYYVAWQTSMVSTLFLIGMAIGGICIANVPRIRSQSLIAASVAVVFLGCLGSMKTDRYAQITASAGLLCFAIGFIENVALTGVTYIWEAQDIGLAFGVLGCICSLGCAFAQAGFVSILD</sequence>
<feature type="transmembrane region" description="Helical" evidence="2">
    <location>
        <begin position="52"/>
        <end position="72"/>
    </location>
</feature>
<dbReference type="InterPro" id="IPR010573">
    <property type="entry name" value="MFS_Str1/Tri12-like"/>
</dbReference>
<keyword evidence="4" id="KW-1185">Reference proteome</keyword>
<gene>
    <name evidence="3" type="ORF">ColLi_08519</name>
</gene>
<dbReference type="SUPFAM" id="SSF103473">
    <property type="entry name" value="MFS general substrate transporter"/>
    <property type="match status" value="1"/>
</dbReference>
<proteinExistence type="predicted"/>
<keyword evidence="2" id="KW-0812">Transmembrane</keyword>
<organism evidence="3 4">
    <name type="scientific">Colletotrichum liriopes</name>
    <dbReference type="NCBI Taxonomy" id="708192"/>
    <lineage>
        <taxon>Eukaryota</taxon>
        <taxon>Fungi</taxon>
        <taxon>Dikarya</taxon>
        <taxon>Ascomycota</taxon>
        <taxon>Pezizomycotina</taxon>
        <taxon>Sordariomycetes</taxon>
        <taxon>Hypocreomycetidae</taxon>
        <taxon>Glomerellales</taxon>
        <taxon>Glomerellaceae</taxon>
        <taxon>Colletotrichum</taxon>
        <taxon>Colletotrichum spaethianum species complex</taxon>
    </lineage>
</organism>
<feature type="transmembrane region" description="Helical" evidence="2">
    <location>
        <begin position="79"/>
        <end position="96"/>
    </location>
</feature>
<dbReference type="Pfam" id="PF06609">
    <property type="entry name" value="TRI12"/>
    <property type="match status" value="1"/>
</dbReference>
<dbReference type="AlphaFoldDB" id="A0AA37GR37"/>
<protein>
    <submittedName>
        <fullName evidence="3">Uncharacterized protein</fullName>
    </submittedName>
</protein>
<dbReference type="InterPro" id="IPR036259">
    <property type="entry name" value="MFS_trans_sf"/>
</dbReference>
<keyword evidence="2" id="KW-1133">Transmembrane helix</keyword>
<evidence type="ECO:0000313" key="3">
    <source>
        <dbReference type="EMBL" id="GJC85681.1"/>
    </source>
</evidence>
<keyword evidence="2" id="KW-0472">Membrane</keyword>
<dbReference type="Proteomes" id="UP001055172">
    <property type="component" value="Unassembled WGS sequence"/>
</dbReference>
<dbReference type="GO" id="GO:0022857">
    <property type="term" value="F:transmembrane transporter activity"/>
    <property type="evidence" value="ECO:0007669"/>
    <property type="project" value="InterPro"/>
</dbReference>
<feature type="transmembrane region" description="Helical" evidence="2">
    <location>
        <begin position="108"/>
        <end position="130"/>
    </location>
</feature>
<name>A0AA37GR37_9PEZI</name>
<dbReference type="Gene3D" id="1.20.1250.20">
    <property type="entry name" value="MFS general substrate transporter like domains"/>
    <property type="match status" value="1"/>
</dbReference>
<reference evidence="3 4" key="1">
    <citation type="submission" date="2021-07" db="EMBL/GenBank/DDBJ databases">
        <title>Genome data of Colletotrichum spaethianum.</title>
        <authorList>
            <person name="Utami Y.D."/>
            <person name="Hiruma K."/>
        </authorList>
    </citation>
    <scope>NUCLEOTIDE SEQUENCE [LARGE SCALE GENOMIC DNA]</scope>
    <source>
        <strain evidence="3 4">MAFF 242679</strain>
    </source>
</reference>
<evidence type="ECO:0000256" key="1">
    <source>
        <dbReference type="ARBA" id="ARBA00022448"/>
    </source>
</evidence>
<dbReference type="EMBL" id="BPPX01000018">
    <property type="protein sequence ID" value="GJC85681.1"/>
    <property type="molecule type" value="Genomic_DNA"/>
</dbReference>
<accession>A0AA37GR37</accession>
<feature type="transmembrane region" description="Helical" evidence="2">
    <location>
        <begin position="12"/>
        <end position="32"/>
    </location>
</feature>
<evidence type="ECO:0000313" key="4">
    <source>
        <dbReference type="Proteomes" id="UP001055172"/>
    </source>
</evidence>
<keyword evidence="1" id="KW-0813">Transport</keyword>
<feature type="transmembrane region" description="Helical" evidence="2">
    <location>
        <begin position="137"/>
        <end position="161"/>
    </location>
</feature>